<proteinExistence type="predicted"/>
<feature type="non-terminal residue" evidence="3">
    <location>
        <position position="1"/>
    </location>
</feature>
<sequence>MSTDCPCCSYKTDRPYNLKVHMNRLHGGSPIPIVARKKSIAKQGTVEKALARIDDGPSLPADTPRISEVHFQCGECKVPTRSSQELLTHYQQLHRDAEHPFDLLEINIERDAVSDWLKELEERTNSRFSTRYLGNYNNDQLADDVEGDTSAQVESHTDPTAFDIPPLQATPEKDRKRQKIQKLRNSINALWYSVGECDDEALIDRMQKELDENLRLTMPSTSRTIAPSQQQIVPIRQASRNHQMQTKAAKRKLNP</sequence>
<dbReference type="EMBL" id="CATQJA010002710">
    <property type="protein sequence ID" value="CAJ0587330.1"/>
    <property type="molecule type" value="Genomic_DNA"/>
</dbReference>
<reference evidence="3" key="1">
    <citation type="submission" date="2023-06" db="EMBL/GenBank/DDBJ databases">
        <authorList>
            <person name="Delattre M."/>
        </authorList>
    </citation>
    <scope>NUCLEOTIDE SEQUENCE</scope>
    <source>
        <strain evidence="3">AF72</strain>
    </source>
</reference>
<organism evidence="3 4">
    <name type="scientific">Mesorhabditis spiculigera</name>
    <dbReference type="NCBI Taxonomy" id="96644"/>
    <lineage>
        <taxon>Eukaryota</taxon>
        <taxon>Metazoa</taxon>
        <taxon>Ecdysozoa</taxon>
        <taxon>Nematoda</taxon>
        <taxon>Chromadorea</taxon>
        <taxon>Rhabditida</taxon>
        <taxon>Rhabditina</taxon>
        <taxon>Rhabditomorpha</taxon>
        <taxon>Rhabditoidea</taxon>
        <taxon>Rhabditidae</taxon>
        <taxon>Mesorhabditinae</taxon>
        <taxon>Mesorhabditis</taxon>
    </lineage>
</organism>
<feature type="domain" description="C2H2-type" evidence="2">
    <location>
        <begin position="71"/>
        <end position="94"/>
    </location>
</feature>
<dbReference type="Proteomes" id="UP001177023">
    <property type="component" value="Unassembled WGS sequence"/>
</dbReference>
<dbReference type="AlphaFoldDB" id="A0AA36GDS8"/>
<accession>A0AA36GDS8</accession>
<evidence type="ECO:0000313" key="4">
    <source>
        <dbReference type="Proteomes" id="UP001177023"/>
    </source>
</evidence>
<dbReference type="SMART" id="SM00355">
    <property type="entry name" value="ZnF_C2H2"/>
    <property type="match status" value="2"/>
</dbReference>
<feature type="domain" description="C2H2-type" evidence="2">
    <location>
        <begin position="3"/>
        <end position="26"/>
    </location>
</feature>
<feature type="region of interest" description="Disordered" evidence="1">
    <location>
        <begin position="138"/>
        <end position="178"/>
    </location>
</feature>
<name>A0AA36GDS8_9BILA</name>
<gene>
    <name evidence="3" type="ORF">MSPICULIGERA_LOCUS25304</name>
</gene>
<dbReference type="Gene3D" id="3.30.160.60">
    <property type="entry name" value="Classic Zinc Finger"/>
    <property type="match status" value="1"/>
</dbReference>
<evidence type="ECO:0000256" key="1">
    <source>
        <dbReference type="SAM" id="MobiDB-lite"/>
    </source>
</evidence>
<comment type="caution">
    <text evidence="3">The sequence shown here is derived from an EMBL/GenBank/DDBJ whole genome shotgun (WGS) entry which is preliminary data.</text>
</comment>
<keyword evidence="4" id="KW-1185">Reference proteome</keyword>
<protein>
    <recommendedName>
        <fullName evidence="2">C2H2-type domain-containing protein</fullName>
    </recommendedName>
</protein>
<evidence type="ECO:0000313" key="3">
    <source>
        <dbReference type="EMBL" id="CAJ0587330.1"/>
    </source>
</evidence>
<dbReference type="InterPro" id="IPR013087">
    <property type="entry name" value="Znf_C2H2_type"/>
</dbReference>
<evidence type="ECO:0000259" key="2">
    <source>
        <dbReference type="SMART" id="SM00355"/>
    </source>
</evidence>